<dbReference type="Gene3D" id="3.40.50.150">
    <property type="entry name" value="Vaccinia Virus protein VP39"/>
    <property type="match status" value="1"/>
</dbReference>
<dbReference type="PRINTS" id="PR00507">
    <property type="entry name" value="N12N6MTFRASE"/>
</dbReference>
<dbReference type="AlphaFoldDB" id="A0A1I3GY05"/>
<evidence type="ECO:0000256" key="3">
    <source>
        <dbReference type="ARBA" id="ARBA00022603"/>
    </source>
</evidence>
<dbReference type="STRING" id="1114924.SAMN05216258_105393"/>
<comment type="similarity">
    <text evidence="1">Belongs to the N(4)/N(6)-methyltransferase family.</text>
</comment>
<dbReference type="Proteomes" id="UP000199377">
    <property type="component" value="Unassembled WGS sequence"/>
</dbReference>
<dbReference type="PANTHER" id="PTHR33841">
    <property type="entry name" value="DNA METHYLTRANSFERASE YEEA-RELATED"/>
    <property type="match status" value="1"/>
</dbReference>
<dbReference type="GO" id="GO:0008170">
    <property type="term" value="F:N-methyltransferase activity"/>
    <property type="evidence" value="ECO:0007669"/>
    <property type="project" value="InterPro"/>
</dbReference>
<dbReference type="OrthoDB" id="9806213at2"/>
<sequence length="554" mass="59823">MTTKTAQAAPVIPSASGLCSDLGAAIASERALASVALALGAETVGTLSSQEKALGKAAASTVVSKKIISQLKDMIRAGDDPLGDIFCVLRSSEERRENGATYTPTPIVQTMVDWAAAKNPARIVDPGVGSARFLTRAAAAFPKAELVGIDIDPLAALLARANLAVSGHAKRARVLLGDYRRFAERIDGKTLYIGNPPYVRHHQIEPKWKDWLFNEASKLDLTASKLAGLHVYFFLATARSAKPKDIGAFITAAEWLDVNYGALVRSLVLGDLGGQSVTVIDPTAQPFPDAATTAAITTFEIGAQPKSIYFKRVEKLAKLDGLGKGRRVHRDRLAAESRWSYLTHSTEKPPEGYVELGELCRVHRGQVTGANGVWIAGEHSVGLPDSVLFPTITRAREVMEAEGLLTDAARLRRVIDLPADLDELGTSERNAVKRFLKTARAMGANQGYVASHRKAWWAVGLREAAPIISTYMARRPPAFVINKADARHINIAHGLYPRDNLSEKVKKALVDYLQVNISQRSGRTYAGGLTKFEPREMERLIVPGPALLAAGMTA</sequence>
<keyword evidence="10" id="KW-1185">Reference proteome</keyword>
<dbReference type="RefSeq" id="WP_092860203.1">
    <property type="nucleotide sequence ID" value="NZ_FOQH01000005.1"/>
</dbReference>
<dbReference type="PANTHER" id="PTHR33841:SF5">
    <property type="entry name" value="DNA METHYLASE (MODIFICATION METHYLASE) (METHYLTRANSFERASE)-RELATED"/>
    <property type="match status" value="1"/>
</dbReference>
<dbReference type="EMBL" id="FOQH01000005">
    <property type="protein sequence ID" value="SFI28160.1"/>
    <property type="molecule type" value="Genomic_DNA"/>
</dbReference>
<proteinExistence type="inferred from homology"/>
<gene>
    <name evidence="9" type="ORF">SAMN05216258_105393</name>
</gene>
<evidence type="ECO:0000256" key="4">
    <source>
        <dbReference type="ARBA" id="ARBA00022679"/>
    </source>
</evidence>
<comment type="catalytic activity">
    <reaction evidence="6">
        <text>a 2'-deoxyadenosine in DNA + S-adenosyl-L-methionine = an N(6)-methyl-2'-deoxyadenosine in DNA + S-adenosyl-L-homocysteine + H(+)</text>
        <dbReference type="Rhea" id="RHEA:15197"/>
        <dbReference type="Rhea" id="RHEA-COMP:12418"/>
        <dbReference type="Rhea" id="RHEA-COMP:12419"/>
        <dbReference type="ChEBI" id="CHEBI:15378"/>
        <dbReference type="ChEBI" id="CHEBI:57856"/>
        <dbReference type="ChEBI" id="CHEBI:59789"/>
        <dbReference type="ChEBI" id="CHEBI:90615"/>
        <dbReference type="ChEBI" id="CHEBI:90616"/>
        <dbReference type="EC" id="2.1.1.72"/>
    </reaction>
</comment>
<evidence type="ECO:0000313" key="9">
    <source>
        <dbReference type="EMBL" id="SFI28160.1"/>
    </source>
</evidence>
<evidence type="ECO:0000256" key="2">
    <source>
        <dbReference type="ARBA" id="ARBA00011900"/>
    </source>
</evidence>
<dbReference type="SUPFAM" id="SSF53335">
    <property type="entry name" value="S-adenosyl-L-methionine-dependent methyltransferases"/>
    <property type="match status" value="1"/>
</dbReference>
<dbReference type="GO" id="GO:0003677">
    <property type="term" value="F:DNA binding"/>
    <property type="evidence" value="ECO:0007669"/>
    <property type="project" value="InterPro"/>
</dbReference>
<evidence type="ECO:0000256" key="1">
    <source>
        <dbReference type="ARBA" id="ARBA00006594"/>
    </source>
</evidence>
<dbReference type="InterPro" id="IPR054520">
    <property type="entry name" value="M_Eco57I_C"/>
</dbReference>
<dbReference type="GO" id="GO:0009007">
    <property type="term" value="F:site-specific DNA-methyltransferase (adenine-specific) activity"/>
    <property type="evidence" value="ECO:0007669"/>
    <property type="project" value="UniProtKB-EC"/>
</dbReference>
<accession>A0A1I3GY05</accession>
<name>A0A1I3GY05_9RHOB</name>
<dbReference type="InterPro" id="IPR029063">
    <property type="entry name" value="SAM-dependent_MTases_sf"/>
</dbReference>
<evidence type="ECO:0000256" key="5">
    <source>
        <dbReference type="ARBA" id="ARBA00022691"/>
    </source>
</evidence>
<dbReference type="CDD" id="cd02440">
    <property type="entry name" value="AdoMet_MTases"/>
    <property type="match status" value="1"/>
</dbReference>
<organism evidence="9 10">
    <name type="scientific">Albimonas pacifica</name>
    <dbReference type="NCBI Taxonomy" id="1114924"/>
    <lineage>
        <taxon>Bacteria</taxon>
        <taxon>Pseudomonadati</taxon>
        <taxon>Pseudomonadota</taxon>
        <taxon>Alphaproteobacteria</taxon>
        <taxon>Rhodobacterales</taxon>
        <taxon>Paracoccaceae</taxon>
        <taxon>Albimonas</taxon>
    </lineage>
</organism>
<dbReference type="InterPro" id="IPR050953">
    <property type="entry name" value="N4_N6_ade-DNA_methylase"/>
</dbReference>
<keyword evidence="3 9" id="KW-0489">Methyltransferase</keyword>
<evidence type="ECO:0000313" key="10">
    <source>
        <dbReference type="Proteomes" id="UP000199377"/>
    </source>
</evidence>
<keyword evidence="4" id="KW-0808">Transferase</keyword>
<keyword evidence="5" id="KW-0949">S-adenosyl-L-methionine</keyword>
<reference evidence="9 10" key="1">
    <citation type="submission" date="2016-10" db="EMBL/GenBank/DDBJ databases">
        <authorList>
            <person name="de Groot N.N."/>
        </authorList>
    </citation>
    <scope>NUCLEOTIDE SEQUENCE [LARGE SCALE GENOMIC DNA]</scope>
    <source>
        <strain evidence="9 10">CGMCC 1.11030</strain>
    </source>
</reference>
<dbReference type="Pfam" id="PF22837">
    <property type="entry name" value="M_Eco57I_C"/>
    <property type="match status" value="1"/>
</dbReference>
<evidence type="ECO:0000259" key="8">
    <source>
        <dbReference type="Pfam" id="PF22837"/>
    </source>
</evidence>
<protein>
    <recommendedName>
        <fullName evidence="2">site-specific DNA-methyltransferase (adenine-specific)</fullName>
        <ecNumber evidence="2">2.1.1.72</ecNumber>
    </recommendedName>
</protein>
<dbReference type="InterPro" id="IPR003356">
    <property type="entry name" value="DNA_methylase_A-5"/>
</dbReference>
<dbReference type="GO" id="GO:0032259">
    <property type="term" value="P:methylation"/>
    <property type="evidence" value="ECO:0007669"/>
    <property type="project" value="UniProtKB-KW"/>
</dbReference>
<evidence type="ECO:0000259" key="7">
    <source>
        <dbReference type="Pfam" id="PF02384"/>
    </source>
</evidence>
<evidence type="ECO:0000256" key="6">
    <source>
        <dbReference type="ARBA" id="ARBA00047942"/>
    </source>
</evidence>
<dbReference type="EC" id="2.1.1.72" evidence="2"/>
<feature type="domain" description="DNA methylase adenine-specific" evidence="7">
    <location>
        <begin position="80"/>
        <end position="216"/>
    </location>
</feature>
<dbReference type="Pfam" id="PF02384">
    <property type="entry name" value="N6_Mtase"/>
    <property type="match status" value="1"/>
</dbReference>
<feature type="domain" description="Type II methyltransferase M.Eco57I C-terminal" evidence="8">
    <location>
        <begin position="353"/>
        <end position="544"/>
    </location>
</feature>